<dbReference type="InterPro" id="IPR018200">
    <property type="entry name" value="USP_CS"/>
</dbReference>
<dbReference type="CDD" id="cd02257">
    <property type="entry name" value="Peptidase_C19"/>
    <property type="match status" value="1"/>
</dbReference>
<dbReference type="AlphaFoldDB" id="A0A8J6HKT9"/>
<evidence type="ECO:0000259" key="4">
    <source>
        <dbReference type="PROSITE" id="PS50235"/>
    </source>
</evidence>
<dbReference type="Proteomes" id="UP000719412">
    <property type="component" value="Unassembled WGS sequence"/>
</dbReference>
<dbReference type="PANTHER" id="PTHR21646:SF46">
    <property type="entry name" value="UBIQUITIN CARBOXYL-TERMINAL HYDROLASE"/>
    <property type="match status" value="1"/>
</dbReference>
<feature type="region of interest" description="Disordered" evidence="3">
    <location>
        <begin position="194"/>
        <end position="221"/>
    </location>
</feature>
<dbReference type="GO" id="GO:0016579">
    <property type="term" value="P:protein deubiquitination"/>
    <property type="evidence" value="ECO:0007669"/>
    <property type="project" value="InterPro"/>
</dbReference>
<proteinExistence type="predicted"/>
<sequence>MLQTYPTKCINPRVYLYQKNTELDELLELDNIKYPTESDNKTHVMGIPEEKKVDELGVNDENEVTKTKESLIKENKEITINRQGIISQLLQEEKEWKKINELCNQENNITNLANLKTKESEISVEINRLRDILDDLNKKKDDVKKKLELDFQCDPQDDLKSEDLKEITKIEEDDSEKLRILDIIDEERSKELKKARALKPKKEERESKGNNNEVRDSERPVINRATKPAVIPFAQRFRIEPLEYMTSGLVGLRNIRNTCYISTVMQCIRNIPALKRLFCKGTYSRYNIRNPAAIIHETAGLIRQLWSKSVKSIDPQEFYNKVGQLEATYKLGNHEDCMEFFLFLLNHLCEDCCYDINLPPIMTPKQKAWYNQFEGKNSVFIDWFYHQIRIKQNCNQCDQKTFKFEIESTFMLSVPEHDFSLDDLMDEYMADYIIPEYCCSKCKRPVNNQKEICYEPKIMVIVLKRYRQAVVNGVLTLKKVESRAHFQVKKFRLGNCLYQLNAIAVHSGDMNYGHYTAVALTSKGSSVVVTTGRPLASRPVRLKKSGMSIVFLSRSFLRRERRGVINDTEGWVAEAFQSLFRYTAEKIRDGYGGTEGVIKYLSSILLICDKKPVLIPRCDDVGKPLKKIHTWSGVRTRDLSIAK</sequence>
<reference evidence="5" key="1">
    <citation type="journal article" date="2020" name="J Insects Food Feed">
        <title>The yellow mealworm (Tenebrio molitor) genome: a resource for the emerging insects as food and feed industry.</title>
        <authorList>
            <person name="Eriksson T."/>
            <person name="Andere A."/>
            <person name="Kelstrup H."/>
            <person name="Emery V."/>
            <person name="Picard C."/>
        </authorList>
    </citation>
    <scope>NUCLEOTIDE SEQUENCE</scope>
    <source>
        <strain evidence="5">Stoneville</strain>
        <tissue evidence="5">Whole head</tissue>
    </source>
</reference>
<protein>
    <recommendedName>
        <fullName evidence="2">ubiquitinyl hydrolase 1</fullName>
        <ecNumber evidence="2">3.4.19.12</ecNumber>
    </recommendedName>
</protein>
<dbReference type="SUPFAM" id="SSF54001">
    <property type="entry name" value="Cysteine proteinases"/>
    <property type="match status" value="1"/>
</dbReference>
<dbReference type="Gene3D" id="3.90.70.10">
    <property type="entry name" value="Cysteine proteinases"/>
    <property type="match status" value="1"/>
</dbReference>
<evidence type="ECO:0000256" key="1">
    <source>
        <dbReference type="ARBA" id="ARBA00000707"/>
    </source>
</evidence>
<gene>
    <name evidence="5" type="ORF">GEV33_007359</name>
</gene>
<dbReference type="PANTHER" id="PTHR21646">
    <property type="entry name" value="UBIQUITIN CARBOXYL-TERMINAL HYDROLASE"/>
    <property type="match status" value="1"/>
</dbReference>
<name>A0A8J6HKT9_TENMO</name>
<accession>A0A8J6HKT9</accession>
<dbReference type="GO" id="GO:0004843">
    <property type="term" value="F:cysteine-type deubiquitinase activity"/>
    <property type="evidence" value="ECO:0007669"/>
    <property type="project" value="UniProtKB-EC"/>
</dbReference>
<comment type="catalytic activity">
    <reaction evidence="1">
        <text>Thiol-dependent hydrolysis of ester, thioester, amide, peptide and isopeptide bonds formed by the C-terminal Gly of ubiquitin (a 76-residue protein attached to proteins as an intracellular targeting signal).</text>
        <dbReference type="EC" id="3.4.19.12"/>
    </reaction>
</comment>
<dbReference type="EMBL" id="JABDTM020023101">
    <property type="protein sequence ID" value="KAH0815433.1"/>
    <property type="molecule type" value="Genomic_DNA"/>
</dbReference>
<dbReference type="InterPro" id="IPR028889">
    <property type="entry name" value="USP"/>
</dbReference>
<dbReference type="InterPro" id="IPR038765">
    <property type="entry name" value="Papain-like_cys_pep_sf"/>
</dbReference>
<dbReference type="Pfam" id="PF00443">
    <property type="entry name" value="UCH"/>
    <property type="match status" value="1"/>
</dbReference>
<feature type="domain" description="USP" evidence="4">
    <location>
        <begin position="250"/>
        <end position="562"/>
    </location>
</feature>
<dbReference type="EC" id="3.4.19.12" evidence="2"/>
<keyword evidence="6" id="KW-1185">Reference proteome</keyword>
<dbReference type="PROSITE" id="PS50235">
    <property type="entry name" value="USP_3"/>
    <property type="match status" value="1"/>
</dbReference>
<evidence type="ECO:0000256" key="3">
    <source>
        <dbReference type="SAM" id="MobiDB-lite"/>
    </source>
</evidence>
<dbReference type="PROSITE" id="PS00973">
    <property type="entry name" value="USP_2"/>
    <property type="match status" value="1"/>
</dbReference>
<evidence type="ECO:0000313" key="6">
    <source>
        <dbReference type="Proteomes" id="UP000719412"/>
    </source>
</evidence>
<organism evidence="5 6">
    <name type="scientific">Tenebrio molitor</name>
    <name type="common">Yellow mealworm beetle</name>
    <dbReference type="NCBI Taxonomy" id="7067"/>
    <lineage>
        <taxon>Eukaryota</taxon>
        <taxon>Metazoa</taxon>
        <taxon>Ecdysozoa</taxon>
        <taxon>Arthropoda</taxon>
        <taxon>Hexapoda</taxon>
        <taxon>Insecta</taxon>
        <taxon>Pterygota</taxon>
        <taxon>Neoptera</taxon>
        <taxon>Endopterygota</taxon>
        <taxon>Coleoptera</taxon>
        <taxon>Polyphaga</taxon>
        <taxon>Cucujiformia</taxon>
        <taxon>Tenebrionidae</taxon>
        <taxon>Tenebrio</taxon>
    </lineage>
</organism>
<dbReference type="InterPro" id="IPR001394">
    <property type="entry name" value="Peptidase_C19_UCH"/>
</dbReference>
<evidence type="ECO:0000256" key="2">
    <source>
        <dbReference type="ARBA" id="ARBA00012759"/>
    </source>
</evidence>
<dbReference type="InterPro" id="IPR050185">
    <property type="entry name" value="Ub_carboxyl-term_hydrolase"/>
</dbReference>
<evidence type="ECO:0000313" key="5">
    <source>
        <dbReference type="EMBL" id="KAH0815433.1"/>
    </source>
</evidence>
<comment type="caution">
    <text evidence="5">The sequence shown here is derived from an EMBL/GenBank/DDBJ whole genome shotgun (WGS) entry which is preliminary data.</text>
</comment>
<reference evidence="5" key="2">
    <citation type="submission" date="2021-08" db="EMBL/GenBank/DDBJ databases">
        <authorList>
            <person name="Eriksson T."/>
        </authorList>
    </citation>
    <scope>NUCLEOTIDE SEQUENCE</scope>
    <source>
        <strain evidence="5">Stoneville</strain>
        <tissue evidence="5">Whole head</tissue>
    </source>
</reference>